<dbReference type="AlphaFoldDB" id="A0A9P4Q2H6"/>
<sequence length="287" mass="31827">MGELEDSREALESFETLLALVDEHLASHPDDQEYLVERADTLANIDREKETIARLGAAAITAATSTSPPPSPPLPSVVDAPPPPPKYDMSKHPKFQKQAEEVPPPPPVPVEDAPVTFSVKDRVMAQWSEDRQWYYATVMSKTGSSANPVYTVKFRDYDTTEQRSQHQVRPFHAEKKRKAEESVEEPELQIPTAPITTIHNGTVISAEPAIDYSALQKKEPSKVSDGPSRSNPEPKKLKGKKALDRNQNSWLNFSKSGPKRKDGSSADGFKKKESMFRTPDLPNAKGT</sequence>
<evidence type="ECO:0000259" key="2">
    <source>
        <dbReference type="PROSITE" id="PS50304"/>
    </source>
</evidence>
<feature type="compositionally biased region" description="Polar residues" evidence="1">
    <location>
        <begin position="245"/>
        <end position="255"/>
    </location>
</feature>
<gene>
    <name evidence="3" type="ORF">K431DRAFT_169839</name>
</gene>
<dbReference type="InterPro" id="IPR041297">
    <property type="entry name" value="Crb2_Tudor"/>
</dbReference>
<dbReference type="SUPFAM" id="SSF63748">
    <property type="entry name" value="Tudor/PWWP/MBT"/>
    <property type="match status" value="1"/>
</dbReference>
<keyword evidence="4" id="KW-1185">Reference proteome</keyword>
<feature type="domain" description="Tudor" evidence="2">
    <location>
        <begin position="116"/>
        <end position="178"/>
    </location>
</feature>
<dbReference type="OrthoDB" id="79171at2759"/>
<feature type="compositionally biased region" description="Basic and acidic residues" evidence="1">
    <location>
        <begin position="171"/>
        <end position="181"/>
    </location>
</feature>
<feature type="compositionally biased region" description="Pro residues" evidence="1">
    <location>
        <begin position="67"/>
        <end position="86"/>
    </location>
</feature>
<evidence type="ECO:0000313" key="4">
    <source>
        <dbReference type="Proteomes" id="UP000799441"/>
    </source>
</evidence>
<reference evidence="3" key="1">
    <citation type="journal article" date="2020" name="Stud. Mycol.">
        <title>101 Dothideomycetes genomes: a test case for predicting lifestyles and emergence of pathogens.</title>
        <authorList>
            <person name="Haridas S."/>
            <person name="Albert R."/>
            <person name="Binder M."/>
            <person name="Bloem J."/>
            <person name="Labutti K."/>
            <person name="Salamov A."/>
            <person name="Andreopoulos B."/>
            <person name="Baker S."/>
            <person name="Barry K."/>
            <person name="Bills G."/>
            <person name="Bluhm B."/>
            <person name="Cannon C."/>
            <person name="Castanera R."/>
            <person name="Culley D."/>
            <person name="Daum C."/>
            <person name="Ezra D."/>
            <person name="Gonzalez J."/>
            <person name="Henrissat B."/>
            <person name="Kuo A."/>
            <person name="Liang C."/>
            <person name="Lipzen A."/>
            <person name="Lutzoni F."/>
            <person name="Magnuson J."/>
            <person name="Mondo S."/>
            <person name="Nolan M."/>
            <person name="Ohm R."/>
            <person name="Pangilinan J."/>
            <person name="Park H.-J."/>
            <person name="Ramirez L."/>
            <person name="Alfaro M."/>
            <person name="Sun H."/>
            <person name="Tritt A."/>
            <person name="Yoshinaga Y."/>
            <person name="Zwiers L.-H."/>
            <person name="Turgeon B."/>
            <person name="Goodwin S."/>
            <person name="Spatafora J."/>
            <person name="Crous P."/>
            <person name="Grigoriev I."/>
        </authorList>
    </citation>
    <scope>NUCLEOTIDE SEQUENCE</scope>
    <source>
        <strain evidence="3">CBS 116435</strain>
    </source>
</reference>
<dbReference type="PROSITE" id="PS50304">
    <property type="entry name" value="TUDOR"/>
    <property type="match status" value="1"/>
</dbReference>
<feature type="region of interest" description="Disordered" evidence="1">
    <location>
        <begin position="158"/>
        <end position="287"/>
    </location>
</feature>
<dbReference type="EMBL" id="MU003860">
    <property type="protein sequence ID" value="KAF2716842.1"/>
    <property type="molecule type" value="Genomic_DNA"/>
</dbReference>
<accession>A0A9P4Q2H6</accession>
<name>A0A9P4Q2H6_9PEZI</name>
<organism evidence="3 4">
    <name type="scientific">Polychaeton citri CBS 116435</name>
    <dbReference type="NCBI Taxonomy" id="1314669"/>
    <lineage>
        <taxon>Eukaryota</taxon>
        <taxon>Fungi</taxon>
        <taxon>Dikarya</taxon>
        <taxon>Ascomycota</taxon>
        <taxon>Pezizomycotina</taxon>
        <taxon>Dothideomycetes</taxon>
        <taxon>Dothideomycetidae</taxon>
        <taxon>Capnodiales</taxon>
        <taxon>Capnodiaceae</taxon>
        <taxon>Polychaeton</taxon>
    </lineage>
</organism>
<dbReference type="Gene3D" id="2.30.30.140">
    <property type="match status" value="1"/>
</dbReference>
<dbReference type="Pfam" id="PF18115">
    <property type="entry name" value="Tudor_3"/>
    <property type="match status" value="1"/>
</dbReference>
<protein>
    <recommendedName>
        <fullName evidence="2">Tudor domain-containing protein</fullName>
    </recommendedName>
</protein>
<dbReference type="InterPro" id="IPR002999">
    <property type="entry name" value="Tudor"/>
</dbReference>
<feature type="compositionally biased region" description="Basic and acidic residues" evidence="1">
    <location>
        <begin position="232"/>
        <end position="244"/>
    </location>
</feature>
<evidence type="ECO:0000313" key="3">
    <source>
        <dbReference type="EMBL" id="KAF2716842.1"/>
    </source>
</evidence>
<feature type="compositionally biased region" description="Basic and acidic residues" evidence="1">
    <location>
        <begin position="259"/>
        <end position="275"/>
    </location>
</feature>
<feature type="region of interest" description="Disordered" evidence="1">
    <location>
        <begin position="60"/>
        <end position="113"/>
    </location>
</feature>
<dbReference type="Proteomes" id="UP000799441">
    <property type="component" value="Unassembled WGS sequence"/>
</dbReference>
<dbReference type="SMART" id="SM00333">
    <property type="entry name" value="TUDOR"/>
    <property type="match status" value="1"/>
</dbReference>
<feature type="compositionally biased region" description="Polar residues" evidence="1">
    <location>
        <begin position="194"/>
        <end position="203"/>
    </location>
</feature>
<comment type="caution">
    <text evidence="3">The sequence shown here is derived from an EMBL/GenBank/DDBJ whole genome shotgun (WGS) entry which is preliminary data.</text>
</comment>
<evidence type="ECO:0000256" key="1">
    <source>
        <dbReference type="SAM" id="MobiDB-lite"/>
    </source>
</evidence>
<proteinExistence type="predicted"/>